<gene>
    <name evidence="5" type="ORF">BJ085DRAFT_21024</name>
</gene>
<dbReference type="Proteomes" id="UP000268162">
    <property type="component" value="Unassembled WGS sequence"/>
</dbReference>
<proteinExistence type="predicted"/>
<keyword evidence="6" id="KW-1185">Reference proteome</keyword>
<organism evidence="5 6">
    <name type="scientific">Dimargaris cristalligena</name>
    <dbReference type="NCBI Taxonomy" id="215637"/>
    <lineage>
        <taxon>Eukaryota</taxon>
        <taxon>Fungi</taxon>
        <taxon>Fungi incertae sedis</taxon>
        <taxon>Zoopagomycota</taxon>
        <taxon>Kickxellomycotina</taxon>
        <taxon>Dimargaritomycetes</taxon>
        <taxon>Dimargaritales</taxon>
        <taxon>Dimargaritaceae</taxon>
        <taxon>Dimargaris</taxon>
    </lineage>
</organism>
<evidence type="ECO:0000256" key="3">
    <source>
        <dbReference type="SAM" id="MobiDB-lite"/>
    </source>
</evidence>
<dbReference type="GO" id="GO:0005524">
    <property type="term" value="F:ATP binding"/>
    <property type="evidence" value="ECO:0007669"/>
    <property type="project" value="UniProtKB-KW"/>
</dbReference>
<evidence type="ECO:0000256" key="2">
    <source>
        <dbReference type="ARBA" id="ARBA00022840"/>
    </source>
</evidence>
<dbReference type="GO" id="GO:0000055">
    <property type="term" value="P:ribosomal large subunit export from nucleus"/>
    <property type="evidence" value="ECO:0007669"/>
    <property type="project" value="TreeGrafter"/>
</dbReference>
<dbReference type="InterPro" id="IPR002035">
    <property type="entry name" value="VWF_A"/>
</dbReference>
<dbReference type="InterPro" id="IPR036465">
    <property type="entry name" value="vWFA_dom_sf"/>
</dbReference>
<feature type="compositionally biased region" description="Low complexity" evidence="3">
    <location>
        <begin position="13"/>
        <end position="24"/>
    </location>
</feature>
<dbReference type="GO" id="GO:0030687">
    <property type="term" value="C:preribosome, large subunit precursor"/>
    <property type="evidence" value="ECO:0007669"/>
    <property type="project" value="TreeGrafter"/>
</dbReference>
<dbReference type="PANTHER" id="PTHR48103:SF2">
    <property type="entry name" value="MIDASIN"/>
    <property type="match status" value="1"/>
</dbReference>
<dbReference type="EMBL" id="ML002750">
    <property type="protein sequence ID" value="RKP35948.1"/>
    <property type="molecule type" value="Genomic_DNA"/>
</dbReference>
<keyword evidence="1" id="KW-0547">Nucleotide-binding</keyword>
<dbReference type="PANTHER" id="PTHR48103">
    <property type="entry name" value="MIDASIN-RELATED"/>
    <property type="match status" value="1"/>
</dbReference>
<dbReference type="GO" id="GO:0005634">
    <property type="term" value="C:nucleus"/>
    <property type="evidence" value="ECO:0007669"/>
    <property type="project" value="TreeGrafter"/>
</dbReference>
<evidence type="ECO:0000313" key="5">
    <source>
        <dbReference type="EMBL" id="RKP35948.1"/>
    </source>
</evidence>
<accession>A0A4P9ZRY2</accession>
<dbReference type="PROSITE" id="PS50234">
    <property type="entry name" value="VWFA"/>
    <property type="match status" value="1"/>
</dbReference>
<keyword evidence="2" id="KW-0067">ATP-binding</keyword>
<dbReference type="GO" id="GO:0000027">
    <property type="term" value="P:ribosomal large subunit assembly"/>
    <property type="evidence" value="ECO:0007669"/>
    <property type="project" value="TreeGrafter"/>
</dbReference>
<protein>
    <recommendedName>
        <fullName evidence="4">VWFA domain-containing protein</fullName>
    </recommendedName>
</protein>
<reference evidence="6" key="1">
    <citation type="journal article" date="2018" name="Nat. Microbiol.">
        <title>Leveraging single-cell genomics to expand the fungal tree of life.</title>
        <authorList>
            <person name="Ahrendt S.R."/>
            <person name="Quandt C.A."/>
            <person name="Ciobanu D."/>
            <person name="Clum A."/>
            <person name="Salamov A."/>
            <person name="Andreopoulos B."/>
            <person name="Cheng J.F."/>
            <person name="Woyke T."/>
            <person name="Pelin A."/>
            <person name="Henrissat B."/>
            <person name="Reynolds N.K."/>
            <person name="Benny G.L."/>
            <person name="Smith M.E."/>
            <person name="James T.Y."/>
            <person name="Grigoriev I.V."/>
        </authorList>
    </citation>
    <scope>NUCLEOTIDE SEQUENCE [LARGE SCALE GENOMIC DNA]</scope>
    <source>
        <strain evidence="6">RSA 468</strain>
    </source>
</reference>
<name>A0A4P9ZRY2_9FUNG</name>
<feature type="compositionally biased region" description="Polar residues" evidence="3">
    <location>
        <begin position="42"/>
        <end position="51"/>
    </location>
</feature>
<dbReference type="AlphaFoldDB" id="A0A4P9ZRY2"/>
<dbReference type="STRING" id="215637.A0A4P9ZRY2"/>
<evidence type="ECO:0000256" key="1">
    <source>
        <dbReference type="ARBA" id="ARBA00022741"/>
    </source>
</evidence>
<dbReference type="SUPFAM" id="SSF53300">
    <property type="entry name" value="vWA-like"/>
    <property type="match status" value="1"/>
</dbReference>
<evidence type="ECO:0000313" key="6">
    <source>
        <dbReference type="Proteomes" id="UP000268162"/>
    </source>
</evidence>
<feature type="region of interest" description="Disordered" evidence="3">
    <location>
        <begin position="1"/>
        <end position="60"/>
    </location>
</feature>
<feature type="domain" description="VWFA" evidence="4">
    <location>
        <begin position="166"/>
        <end position="364"/>
    </location>
</feature>
<evidence type="ECO:0000259" key="4">
    <source>
        <dbReference type="PROSITE" id="PS50234"/>
    </source>
</evidence>
<sequence>MQDQLNAEPLTPDTANAGAGTDGAVLRQGGRDEPTGRFPQQHGEQGQSSLAQGDDPESIDAEEVDPDQLRQELIQQTHQWQQSRLFDPATALALWQKYELLTHDLALALSEQLRLILEPTLATKLKGDYRTGKRLNMKKIIPYIASQYKKDKIWMRRTKPSKRQYQILISVDDSKSMAESRSVELAFETLALVSKALSQLESGDIAVSSFGQTMRVLHPFDQTFTMESGAQLMSDFTFQQTKTDVVALLQDSLELFGQARGQMGSSGDLWQLQLILSDGICENHERLSALVRTGMDQRVMMVFIVMDSKPDHQSILQLNNVQYTTGADGKLSLTMNRYLDSFPFTYYLVLRDIKALPLVLSDALRQYFSLVADS</sequence>